<sequence>MLPAKYQPVLHDEDHNLWQKEPIKHNFKSLEETRLSRKQVESMLQNTISAIKEDPTWCALIGSWCQVTIGTIPSLDDASSLFVRVLYERYRDEERGDLAAKKMLREELDRILKKELHPRPKASQVLLDMDSDSEDSSSEWEDSPSIDVKQHEPRNVAKPYKPKLQFTANSAPTKCKEWAGAIQLYFFKYQDLTPTQLQLAEAKAVDTLVEVRLVGASTYQSTFWPIEVKKSSLYQMLCTICAPDTTLELSADHLVASSRKYQWAASFGLILHQWTDSSAFTNPPPKSKSLKTTGGRFLGKLFIQWLDSINKQGRAIPAASQPSCVGFLLDEAAFVAACNTWLLMCHQVDFDPAKLYRKIMTEVVSDTNFDPTQLQSIQLRCIIEETIISKAFLKRIQSEAFGRGTKVPDQPQKNISSEPQRRNPPRSIRASAPPQSESPPPPPPPSIPDPFKSTSYTRSSCAKCSALPASEHCVLLLNVRRRTDVKNLFGSLVTCAPQDDRIPLNVKQDQAGDPHYVHPHDDLHLQCMAFRPEVYARCQRDIVQMIDVDTGNCVGGVIFNAFNDTTLQELRDNHEAIATNPSVQRGEVFQRWAYTGKMVPIGSRLAKGGRRGDGYTTYPLLCGDSEDHIHAIFRHARDADALLQSVKFAAPYVAKNIKENSAAAEMNRLGTSGANIFYCSDYLSPQHFDHDASWSICSQLDKTGATDEWNFCYTEWSAYIQTRANTVWWFESSHLHGTMAPAASVIEHAKRLRGGALSTGNHLTVRERDRHRAHAIAEMRRRVAQREQWWGDVVV</sequence>
<feature type="region of interest" description="Disordered" evidence="1">
    <location>
        <begin position="403"/>
        <end position="454"/>
    </location>
</feature>
<evidence type="ECO:0000313" key="3">
    <source>
        <dbReference type="Proteomes" id="UP000054485"/>
    </source>
</evidence>
<evidence type="ECO:0000256" key="1">
    <source>
        <dbReference type="SAM" id="MobiDB-lite"/>
    </source>
</evidence>
<accession>A0A0D0AUK4</accession>
<feature type="compositionally biased region" description="Pro residues" evidence="1">
    <location>
        <begin position="436"/>
        <end position="448"/>
    </location>
</feature>
<dbReference type="EMBL" id="KN835263">
    <property type="protein sequence ID" value="KIK41629.1"/>
    <property type="molecule type" value="Genomic_DNA"/>
</dbReference>
<dbReference type="InParanoid" id="A0A0D0AUK4"/>
<proteinExistence type="predicted"/>
<dbReference type="HOGENOM" id="CLU_353424_0_0_1"/>
<reference evidence="3" key="2">
    <citation type="submission" date="2015-01" db="EMBL/GenBank/DDBJ databases">
        <title>Evolutionary Origins and Diversification of the Mycorrhizal Mutualists.</title>
        <authorList>
            <consortium name="DOE Joint Genome Institute"/>
            <consortium name="Mycorrhizal Genomics Consortium"/>
            <person name="Kohler A."/>
            <person name="Kuo A."/>
            <person name="Nagy L.G."/>
            <person name="Floudas D."/>
            <person name="Copeland A."/>
            <person name="Barry K.W."/>
            <person name="Cichocki N."/>
            <person name="Veneault-Fourrey C."/>
            <person name="LaButti K."/>
            <person name="Lindquist E.A."/>
            <person name="Lipzen A."/>
            <person name="Lundell T."/>
            <person name="Morin E."/>
            <person name="Murat C."/>
            <person name="Riley R."/>
            <person name="Ohm R."/>
            <person name="Sun H."/>
            <person name="Tunlid A."/>
            <person name="Henrissat B."/>
            <person name="Grigoriev I.V."/>
            <person name="Hibbett D.S."/>
            <person name="Martin F."/>
        </authorList>
    </citation>
    <scope>NUCLEOTIDE SEQUENCE [LARGE SCALE GENOMIC DNA]</scope>
    <source>
        <strain evidence="3">UH-Slu-Lm8-n1</strain>
    </source>
</reference>
<feature type="region of interest" description="Disordered" evidence="1">
    <location>
        <begin position="123"/>
        <end position="154"/>
    </location>
</feature>
<feature type="compositionally biased region" description="Acidic residues" evidence="1">
    <location>
        <begin position="129"/>
        <end position="144"/>
    </location>
</feature>
<gene>
    <name evidence="2" type="ORF">CY34DRAFT_12936</name>
</gene>
<organism evidence="2 3">
    <name type="scientific">Suillus luteus UH-Slu-Lm8-n1</name>
    <dbReference type="NCBI Taxonomy" id="930992"/>
    <lineage>
        <taxon>Eukaryota</taxon>
        <taxon>Fungi</taxon>
        <taxon>Dikarya</taxon>
        <taxon>Basidiomycota</taxon>
        <taxon>Agaricomycotina</taxon>
        <taxon>Agaricomycetes</taxon>
        <taxon>Agaricomycetidae</taxon>
        <taxon>Boletales</taxon>
        <taxon>Suillineae</taxon>
        <taxon>Suillaceae</taxon>
        <taxon>Suillus</taxon>
    </lineage>
</organism>
<evidence type="ECO:0000313" key="2">
    <source>
        <dbReference type="EMBL" id="KIK41629.1"/>
    </source>
</evidence>
<dbReference type="AlphaFoldDB" id="A0A0D0AUK4"/>
<dbReference type="Proteomes" id="UP000054485">
    <property type="component" value="Unassembled WGS sequence"/>
</dbReference>
<protein>
    <submittedName>
        <fullName evidence="2">Uncharacterized protein</fullName>
    </submittedName>
</protein>
<reference evidence="2 3" key="1">
    <citation type="submission" date="2014-04" db="EMBL/GenBank/DDBJ databases">
        <authorList>
            <consortium name="DOE Joint Genome Institute"/>
            <person name="Kuo A."/>
            <person name="Ruytinx J."/>
            <person name="Rineau F."/>
            <person name="Colpaert J."/>
            <person name="Kohler A."/>
            <person name="Nagy L.G."/>
            <person name="Floudas D."/>
            <person name="Copeland A."/>
            <person name="Barry K.W."/>
            <person name="Cichocki N."/>
            <person name="Veneault-Fourrey C."/>
            <person name="LaButti K."/>
            <person name="Lindquist E.A."/>
            <person name="Lipzen A."/>
            <person name="Lundell T."/>
            <person name="Morin E."/>
            <person name="Murat C."/>
            <person name="Sun H."/>
            <person name="Tunlid A."/>
            <person name="Henrissat B."/>
            <person name="Grigoriev I.V."/>
            <person name="Hibbett D.S."/>
            <person name="Martin F."/>
            <person name="Nordberg H.P."/>
            <person name="Cantor M.N."/>
            <person name="Hua S.X."/>
        </authorList>
    </citation>
    <scope>NUCLEOTIDE SEQUENCE [LARGE SCALE GENOMIC DNA]</scope>
    <source>
        <strain evidence="2 3">UH-Slu-Lm8-n1</strain>
    </source>
</reference>
<dbReference type="OrthoDB" id="2630948at2759"/>
<keyword evidence="3" id="KW-1185">Reference proteome</keyword>
<name>A0A0D0AUK4_9AGAM</name>